<accession>A0A7C1E8S3</accession>
<comment type="caution">
    <text evidence="2">The sequence shown here is derived from an EMBL/GenBank/DDBJ whole genome shotgun (WGS) entry which is preliminary data.</text>
</comment>
<dbReference type="AlphaFoldDB" id="A0A7C1E8S3"/>
<dbReference type="EMBL" id="DSDY01000154">
    <property type="protein sequence ID" value="HDS10956.1"/>
    <property type="molecule type" value="Genomic_DNA"/>
</dbReference>
<organism evidence="2">
    <name type="scientific">Fervidicoccus fontis</name>
    <dbReference type="NCBI Taxonomy" id="683846"/>
    <lineage>
        <taxon>Archaea</taxon>
        <taxon>Thermoproteota</taxon>
        <taxon>Thermoprotei</taxon>
        <taxon>Fervidicoccales</taxon>
        <taxon>Fervidicoccaceae</taxon>
        <taxon>Fervidicoccus</taxon>
    </lineage>
</organism>
<gene>
    <name evidence="2" type="ORF">ENO04_05030</name>
</gene>
<evidence type="ECO:0000313" key="2">
    <source>
        <dbReference type="EMBL" id="HDS10956.1"/>
    </source>
</evidence>
<name>A0A7C1E8S3_9CREN</name>
<dbReference type="Pfam" id="PF14947">
    <property type="entry name" value="HTH_45"/>
    <property type="match status" value="1"/>
</dbReference>
<sequence>MAMSEGEYLSRKYRSDVEIFYEIVRAVVAAGERGIKKTHLMYRTNLNSKMLAKYLDVLIKAKALEELEYRKEKIIRLGPNGMLAYVSLENINRVFYGARRTDEESFVIEQLNKLKDEGWTIEWDFTVIGRLEVPILVDGFLSKGEKKYLLQIAVNRTEVETKIALLNLYLSLADTSVKGIFITDLVDMFKDVISPAFQDRLIVISAKPLEGILERVKAIQ</sequence>
<dbReference type="InterPro" id="IPR038723">
    <property type="entry name" value="ArnR1-like_HTH"/>
</dbReference>
<protein>
    <recommendedName>
        <fullName evidence="1">ArnR1-like winged helix-turn-helix domain-containing protein</fullName>
    </recommendedName>
</protein>
<dbReference type="InterPro" id="IPR036388">
    <property type="entry name" value="WH-like_DNA-bd_sf"/>
</dbReference>
<reference evidence="2" key="1">
    <citation type="journal article" date="2020" name="mSystems">
        <title>Genome- and Community-Level Interaction Insights into Carbon Utilization and Element Cycling Functions of Hydrothermarchaeota in Hydrothermal Sediment.</title>
        <authorList>
            <person name="Zhou Z."/>
            <person name="Liu Y."/>
            <person name="Xu W."/>
            <person name="Pan J."/>
            <person name="Luo Z.H."/>
            <person name="Li M."/>
        </authorList>
    </citation>
    <scope>NUCLEOTIDE SEQUENCE [LARGE SCALE GENOMIC DNA]</scope>
    <source>
        <strain evidence="2">SpSt-123</strain>
    </source>
</reference>
<feature type="domain" description="ArnR1-like winged helix-turn-helix" evidence="1">
    <location>
        <begin position="14"/>
        <end position="68"/>
    </location>
</feature>
<proteinExistence type="predicted"/>
<evidence type="ECO:0000259" key="1">
    <source>
        <dbReference type="Pfam" id="PF14947"/>
    </source>
</evidence>
<dbReference type="Gene3D" id="1.10.10.10">
    <property type="entry name" value="Winged helix-like DNA-binding domain superfamily/Winged helix DNA-binding domain"/>
    <property type="match status" value="1"/>
</dbReference>